<evidence type="ECO:0008006" key="4">
    <source>
        <dbReference type="Google" id="ProtNLM"/>
    </source>
</evidence>
<organism evidence="2 3">
    <name type="scientific">Muriicola jejuensis</name>
    <dbReference type="NCBI Taxonomy" id="504488"/>
    <lineage>
        <taxon>Bacteria</taxon>
        <taxon>Pseudomonadati</taxon>
        <taxon>Bacteroidota</taxon>
        <taxon>Flavobacteriia</taxon>
        <taxon>Flavobacteriales</taxon>
        <taxon>Flavobacteriaceae</taxon>
        <taxon>Muriicola</taxon>
    </lineage>
</organism>
<keyword evidence="1" id="KW-1133">Transmembrane helix</keyword>
<keyword evidence="1" id="KW-0812">Transmembrane</keyword>
<gene>
    <name evidence="2" type="ORF">GWK09_14745</name>
</gene>
<evidence type="ECO:0000256" key="1">
    <source>
        <dbReference type="SAM" id="Phobius"/>
    </source>
</evidence>
<reference evidence="2 3" key="1">
    <citation type="submission" date="2020-01" db="EMBL/GenBank/DDBJ databases">
        <title>Muriicola jejuensis KCTC 22299.</title>
        <authorList>
            <person name="Wang G."/>
        </authorList>
    </citation>
    <scope>NUCLEOTIDE SEQUENCE [LARGE SCALE GENOMIC DNA]</scope>
    <source>
        <strain evidence="2 3">KCTC 22299</strain>
    </source>
</reference>
<dbReference type="EMBL" id="JAABOP010000012">
    <property type="protein sequence ID" value="NER11782.1"/>
    <property type="molecule type" value="Genomic_DNA"/>
</dbReference>
<keyword evidence="1" id="KW-0472">Membrane</keyword>
<keyword evidence="3" id="KW-1185">Reference proteome</keyword>
<dbReference type="RefSeq" id="WP_163694237.1">
    <property type="nucleotide sequence ID" value="NZ_FXTW01000010.1"/>
</dbReference>
<accession>A0A6P0UGM6</accession>
<comment type="caution">
    <text evidence="2">The sequence shown here is derived from an EMBL/GenBank/DDBJ whole genome shotgun (WGS) entry which is preliminary data.</text>
</comment>
<evidence type="ECO:0000313" key="3">
    <source>
        <dbReference type="Proteomes" id="UP000468443"/>
    </source>
</evidence>
<feature type="transmembrane region" description="Helical" evidence="1">
    <location>
        <begin position="16"/>
        <end position="34"/>
    </location>
</feature>
<name>A0A6P0UGM6_9FLAO</name>
<dbReference type="AlphaFoldDB" id="A0A6P0UGM6"/>
<dbReference type="Proteomes" id="UP000468443">
    <property type="component" value="Unassembled WGS sequence"/>
</dbReference>
<proteinExistence type="predicted"/>
<protein>
    <recommendedName>
        <fullName evidence="4">DUF304 domain-containing protein</fullName>
    </recommendedName>
</protein>
<evidence type="ECO:0000313" key="2">
    <source>
        <dbReference type="EMBL" id="NER11782.1"/>
    </source>
</evidence>
<feature type="transmembrane region" description="Helical" evidence="1">
    <location>
        <begin position="46"/>
        <end position="64"/>
    </location>
</feature>
<sequence length="163" mass="18646">MEILFQNKKSIDKSDIPFQFGLIFLFLVGSYLLSRIRYINKEVSATTYWIMGIGLFFLFTYLIFSAKTVKSIYKDSSSGKLKFVIQRQLKKDLIKELSISNLRTDLKKEATRGGAKYILKLSDGNNSLKIKTSQKGITKKDLDNILEKIENTTHNNGYNPSLS</sequence>